<dbReference type="eggNOG" id="COG4961">
    <property type="taxonomic scope" value="Bacteria"/>
</dbReference>
<dbReference type="AlphaFoldDB" id="V4TF75"/>
<evidence type="ECO:0000313" key="3">
    <source>
        <dbReference type="EMBL" id="ESR24828.1"/>
    </source>
</evidence>
<name>V4TF75_9HYPH</name>
<feature type="transmembrane region" description="Helical" evidence="1">
    <location>
        <begin position="25"/>
        <end position="52"/>
    </location>
</feature>
<sequence length="180" mass="19788">MRKKRPLLLRPLPFRKFRRDETGATAVEFALVAVPFFALLFAILEVALIFFAQQVMDTGVSQAARLIRTGQAQGFEATSFKTAVCDRILALFDCDGGLRLEVRTYPSFASIDVTPPVDEDGNLRNDFAFQPGNGGDIVVVRAFYEWPTIVPGLGADMANLPNGKRLLASTVAFRNEPFGS</sequence>
<keyword evidence="1" id="KW-0472">Membrane</keyword>
<organism evidence="3 4">
    <name type="scientific">Lutibaculum baratangense AMV1</name>
    <dbReference type="NCBI Taxonomy" id="631454"/>
    <lineage>
        <taxon>Bacteria</taxon>
        <taxon>Pseudomonadati</taxon>
        <taxon>Pseudomonadota</taxon>
        <taxon>Alphaproteobacteria</taxon>
        <taxon>Hyphomicrobiales</taxon>
        <taxon>Tepidamorphaceae</taxon>
        <taxon>Lutibaculum</taxon>
    </lineage>
</organism>
<comment type="caution">
    <text evidence="3">The sequence shown here is derived from an EMBL/GenBank/DDBJ whole genome shotgun (WGS) entry which is preliminary data.</text>
</comment>
<gene>
    <name evidence="3" type="ORF">N177_2151</name>
</gene>
<feature type="domain" description="TadE-like" evidence="2">
    <location>
        <begin position="23"/>
        <end position="65"/>
    </location>
</feature>
<accession>V4TF75</accession>
<evidence type="ECO:0000313" key="4">
    <source>
        <dbReference type="Proteomes" id="UP000017819"/>
    </source>
</evidence>
<evidence type="ECO:0000256" key="1">
    <source>
        <dbReference type="SAM" id="Phobius"/>
    </source>
</evidence>
<keyword evidence="1" id="KW-1133">Transmembrane helix</keyword>
<evidence type="ECO:0000259" key="2">
    <source>
        <dbReference type="Pfam" id="PF07811"/>
    </source>
</evidence>
<protein>
    <submittedName>
        <fullName evidence="3">TadZ/CpaE, associated with Flp pilus assembly</fullName>
    </submittedName>
</protein>
<dbReference type="Proteomes" id="UP000017819">
    <property type="component" value="Unassembled WGS sequence"/>
</dbReference>
<dbReference type="OrthoDB" id="7349713at2"/>
<proteinExistence type="predicted"/>
<dbReference type="EMBL" id="AWXZ01000029">
    <property type="protein sequence ID" value="ESR24828.1"/>
    <property type="molecule type" value="Genomic_DNA"/>
</dbReference>
<dbReference type="InterPro" id="IPR012495">
    <property type="entry name" value="TadE-like_dom"/>
</dbReference>
<dbReference type="Pfam" id="PF07811">
    <property type="entry name" value="TadE"/>
    <property type="match status" value="1"/>
</dbReference>
<reference evidence="3 4" key="1">
    <citation type="journal article" date="2014" name="Genome Announc.">
        <title>Draft Genome Sequence of Lutibaculum baratangense Strain AMV1T, Isolated from a Mud Volcano in Andamans, India.</title>
        <authorList>
            <person name="Singh A."/>
            <person name="Sreenivas A."/>
            <person name="Sathyanarayana Reddy G."/>
            <person name="Pinnaka A.K."/>
            <person name="Shivaji S."/>
        </authorList>
    </citation>
    <scope>NUCLEOTIDE SEQUENCE [LARGE SCALE GENOMIC DNA]</scope>
    <source>
        <strain evidence="3 4">AMV1</strain>
    </source>
</reference>
<keyword evidence="4" id="KW-1185">Reference proteome</keyword>
<dbReference type="STRING" id="631454.N177_2151"/>
<keyword evidence="1" id="KW-0812">Transmembrane</keyword>